<organism evidence="2 3">
    <name type="scientific">Vicia faba</name>
    <name type="common">Broad bean</name>
    <name type="synonym">Faba vulgaris</name>
    <dbReference type="NCBI Taxonomy" id="3906"/>
    <lineage>
        <taxon>Eukaryota</taxon>
        <taxon>Viridiplantae</taxon>
        <taxon>Streptophyta</taxon>
        <taxon>Embryophyta</taxon>
        <taxon>Tracheophyta</taxon>
        <taxon>Spermatophyta</taxon>
        <taxon>Magnoliopsida</taxon>
        <taxon>eudicotyledons</taxon>
        <taxon>Gunneridae</taxon>
        <taxon>Pentapetalae</taxon>
        <taxon>rosids</taxon>
        <taxon>fabids</taxon>
        <taxon>Fabales</taxon>
        <taxon>Fabaceae</taxon>
        <taxon>Papilionoideae</taxon>
        <taxon>50 kb inversion clade</taxon>
        <taxon>NPAAA clade</taxon>
        <taxon>Hologalegina</taxon>
        <taxon>IRL clade</taxon>
        <taxon>Fabeae</taxon>
        <taxon>Vicia</taxon>
    </lineage>
</organism>
<dbReference type="InterPro" id="IPR026960">
    <property type="entry name" value="RVT-Znf"/>
</dbReference>
<evidence type="ECO:0000259" key="1">
    <source>
        <dbReference type="Pfam" id="PF13966"/>
    </source>
</evidence>
<dbReference type="Proteomes" id="UP001157006">
    <property type="component" value="Chromosome 5"/>
</dbReference>
<accession>A0AAV1ATP0</accession>
<evidence type="ECO:0000313" key="3">
    <source>
        <dbReference type="Proteomes" id="UP001157006"/>
    </source>
</evidence>
<dbReference type="AlphaFoldDB" id="A0AAV1ATP0"/>
<reference evidence="2 3" key="1">
    <citation type="submission" date="2023-01" db="EMBL/GenBank/DDBJ databases">
        <authorList>
            <person name="Kreplak J."/>
        </authorList>
    </citation>
    <scope>NUCLEOTIDE SEQUENCE [LARGE SCALE GENOMIC DNA]</scope>
</reference>
<keyword evidence="3" id="KW-1185">Reference proteome</keyword>
<protein>
    <recommendedName>
        <fullName evidence="1">Reverse transcriptase zinc-binding domain-containing protein</fullName>
    </recommendedName>
</protein>
<sequence length="176" mass="20536">MIGRSWNVLSIPHAFVSRILKARWSVGDGRNINVMQEPWLWGSSEGCMGGHQQQGVYAITVLMLEDVKDDSMIWKEEQDGVYSVKSRYRIWRDKFRRQKSGTAGEDWCCLWNIIAPPRVKRLLWRICKGYLPTRARLRQHYVMCPLICQFCDLRTNGIFLWAAIIFVGDLQVCLIL</sequence>
<proteinExistence type="predicted"/>
<feature type="domain" description="Reverse transcriptase zinc-binding" evidence="1">
    <location>
        <begin position="82"/>
        <end position="154"/>
    </location>
</feature>
<dbReference type="EMBL" id="OX451740">
    <property type="protein sequence ID" value="CAI8612414.1"/>
    <property type="molecule type" value="Genomic_DNA"/>
</dbReference>
<gene>
    <name evidence="2" type="ORF">VFH_V033160</name>
</gene>
<evidence type="ECO:0000313" key="2">
    <source>
        <dbReference type="EMBL" id="CAI8612414.1"/>
    </source>
</evidence>
<name>A0AAV1ATP0_VICFA</name>
<dbReference type="Pfam" id="PF13966">
    <property type="entry name" value="zf-RVT"/>
    <property type="match status" value="1"/>
</dbReference>